<sequence length="220" mass="25233">MLQHLDQHATTFEMLTSYIYERLQRLLRVKHDIEDGFSWSFIYRADTDPDRTILDTEKVECNAKLGVALSVLSESFMPYIEEGSGTNIIQSIVYSCGSNIPRLDCKGFITVILEKDYEIISVASIRIHGNLLAEMPFVATVFAYRKKGMFARLLKIIESTLRHLNVELLVVPTVKQTKETWVRSFGFEPLDKRTENIIKGVNLMVCRGTEKLQKKIPKLT</sequence>
<reference evidence="2 3" key="1">
    <citation type="journal article" date="2023" name="Life. Sci Alliance">
        <title>Evolutionary insights into 3D genome organization and epigenetic landscape of Vigna mungo.</title>
        <authorList>
            <person name="Junaid A."/>
            <person name="Singh B."/>
            <person name="Bhatia S."/>
        </authorList>
    </citation>
    <scope>NUCLEOTIDE SEQUENCE [LARGE SCALE GENOMIC DNA]</scope>
    <source>
        <strain evidence="2">Urdbean</strain>
    </source>
</reference>
<keyword evidence="3" id="KW-1185">Reference proteome</keyword>
<dbReference type="Proteomes" id="UP001374535">
    <property type="component" value="Chromosome 6"/>
</dbReference>
<dbReference type="SUPFAM" id="SSF55729">
    <property type="entry name" value="Acyl-CoA N-acyltransferases (Nat)"/>
    <property type="match status" value="1"/>
</dbReference>
<protein>
    <recommendedName>
        <fullName evidence="1">Increased DNA methylation 1 C-terminal domain-containing protein</fullName>
    </recommendedName>
</protein>
<proteinExistence type="predicted"/>
<dbReference type="InterPro" id="IPR056511">
    <property type="entry name" value="IDM1_C"/>
</dbReference>
<dbReference type="Pfam" id="PF23209">
    <property type="entry name" value="IDM1_C"/>
    <property type="match status" value="1"/>
</dbReference>
<dbReference type="EMBL" id="CP144695">
    <property type="protein sequence ID" value="WVZ08023.1"/>
    <property type="molecule type" value="Genomic_DNA"/>
</dbReference>
<organism evidence="2 3">
    <name type="scientific">Vigna mungo</name>
    <name type="common">Black gram</name>
    <name type="synonym">Phaseolus mungo</name>
    <dbReference type="NCBI Taxonomy" id="3915"/>
    <lineage>
        <taxon>Eukaryota</taxon>
        <taxon>Viridiplantae</taxon>
        <taxon>Streptophyta</taxon>
        <taxon>Embryophyta</taxon>
        <taxon>Tracheophyta</taxon>
        <taxon>Spermatophyta</taxon>
        <taxon>Magnoliopsida</taxon>
        <taxon>eudicotyledons</taxon>
        <taxon>Gunneridae</taxon>
        <taxon>Pentapetalae</taxon>
        <taxon>rosids</taxon>
        <taxon>fabids</taxon>
        <taxon>Fabales</taxon>
        <taxon>Fabaceae</taxon>
        <taxon>Papilionoideae</taxon>
        <taxon>50 kb inversion clade</taxon>
        <taxon>NPAAA clade</taxon>
        <taxon>indigoferoid/millettioid clade</taxon>
        <taxon>Phaseoleae</taxon>
        <taxon>Vigna</taxon>
    </lineage>
</organism>
<dbReference type="GO" id="GO:0005634">
    <property type="term" value="C:nucleus"/>
    <property type="evidence" value="ECO:0007669"/>
    <property type="project" value="TreeGrafter"/>
</dbReference>
<dbReference type="InterPro" id="IPR042163">
    <property type="entry name" value="PHF12"/>
</dbReference>
<evidence type="ECO:0000313" key="2">
    <source>
        <dbReference type="EMBL" id="WVZ08023.1"/>
    </source>
</evidence>
<dbReference type="GO" id="GO:0003714">
    <property type="term" value="F:transcription corepressor activity"/>
    <property type="evidence" value="ECO:0007669"/>
    <property type="project" value="InterPro"/>
</dbReference>
<evidence type="ECO:0000313" key="3">
    <source>
        <dbReference type="Proteomes" id="UP001374535"/>
    </source>
</evidence>
<feature type="domain" description="Increased DNA methylation 1 C-terminal" evidence="1">
    <location>
        <begin position="76"/>
        <end position="215"/>
    </location>
</feature>
<dbReference type="PANTHER" id="PTHR46309:SF1">
    <property type="entry name" value="PHD FINGER PROTEIN 12"/>
    <property type="match status" value="1"/>
</dbReference>
<gene>
    <name evidence="2" type="ORF">V8G54_021369</name>
</gene>
<dbReference type="AlphaFoldDB" id="A0AAQ3NFZ7"/>
<accession>A0AAQ3NFZ7</accession>
<dbReference type="InterPro" id="IPR016181">
    <property type="entry name" value="Acyl_CoA_acyltransferase"/>
</dbReference>
<dbReference type="GO" id="GO:0006357">
    <property type="term" value="P:regulation of transcription by RNA polymerase II"/>
    <property type="evidence" value="ECO:0007669"/>
    <property type="project" value="TreeGrafter"/>
</dbReference>
<dbReference type="PANTHER" id="PTHR46309">
    <property type="entry name" value="PHD FINGER PROTEIN 12"/>
    <property type="match status" value="1"/>
</dbReference>
<evidence type="ECO:0000259" key="1">
    <source>
        <dbReference type="Pfam" id="PF23209"/>
    </source>
</evidence>
<name>A0AAQ3NFZ7_VIGMU</name>